<accession>A0A3M7IDT5</accession>
<keyword evidence="3" id="KW-0963">Cytoplasm</keyword>
<keyword evidence="4 6" id="KW-0009">Actin-binding</keyword>
<evidence type="ECO:0000256" key="3">
    <source>
        <dbReference type="ARBA" id="ARBA00022490"/>
    </source>
</evidence>
<evidence type="ECO:0000256" key="5">
    <source>
        <dbReference type="ARBA" id="ARBA00023212"/>
    </source>
</evidence>
<dbReference type="GO" id="GO:0003785">
    <property type="term" value="F:actin monomer binding"/>
    <property type="evidence" value="ECO:0007669"/>
    <property type="project" value="TreeGrafter"/>
</dbReference>
<comment type="subcellular location">
    <subcellularLocation>
        <location evidence="1">Cytoplasm</location>
        <location evidence="1">Cytoskeleton</location>
    </subcellularLocation>
</comment>
<dbReference type="SUPFAM" id="SSF55770">
    <property type="entry name" value="Profilin (actin-binding protein)"/>
    <property type="match status" value="1"/>
</dbReference>
<evidence type="ECO:0000313" key="7">
    <source>
        <dbReference type="EMBL" id="RMZ23588.1"/>
    </source>
</evidence>
<reference evidence="7 8" key="1">
    <citation type="journal article" date="2018" name="BMC Genomics">
        <title>Genomic evidence for intraspecific hybridization in a clonal and extremely halotolerant yeast.</title>
        <authorList>
            <person name="Gostincar C."/>
            <person name="Stajich J.E."/>
            <person name="Zupancic J."/>
            <person name="Zalar P."/>
            <person name="Gunde-Cimerman N."/>
        </authorList>
    </citation>
    <scope>NUCLEOTIDE SEQUENCE [LARGE SCALE GENOMIC DNA]</scope>
    <source>
        <strain evidence="7 8">EXF-120</strain>
    </source>
</reference>
<dbReference type="VEuPathDB" id="FungiDB:BTJ68_15146"/>
<dbReference type="AlphaFoldDB" id="A0A3M7IDT5"/>
<gene>
    <name evidence="7" type="ORF">D0859_12372</name>
</gene>
<dbReference type="InterPro" id="IPR036140">
    <property type="entry name" value="PFN_sf"/>
</dbReference>
<name>A0A3M7IDT5_HORWE</name>
<dbReference type="EMBL" id="QWIT01000474">
    <property type="protein sequence ID" value="RMZ23588.1"/>
    <property type="molecule type" value="Genomic_DNA"/>
</dbReference>
<dbReference type="Proteomes" id="UP000281677">
    <property type="component" value="Unassembled WGS sequence"/>
</dbReference>
<keyword evidence="5" id="KW-0206">Cytoskeleton</keyword>
<sequence length="95" mass="10394">MSWQGTGNLDKAAIFNNEGNSVWAATQGFTVSPQEMQEVVTAYKDPGTDGVKQVQSTGLHIAGDRFVVLKADERSIYGKKVGFFFSFLFLSVLRG</sequence>
<dbReference type="Pfam" id="PF00235">
    <property type="entry name" value="Profilin"/>
    <property type="match status" value="1"/>
</dbReference>
<proteinExistence type="inferred from homology"/>
<evidence type="ECO:0000256" key="2">
    <source>
        <dbReference type="ARBA" id="ARBA00010058"/>
    </source>
</evidence>
<comment type="similarity">
    <text evidence="2 6">Belongs to the profilin family.</text>
</comment>
<dbReference type="GO" id="GO:0005856">
    <property type="term" value="C:cytoskeleton"/>
    <property type="evidence" value="ECO:0007669"/>
    <property type="project" value="UniProtKB-SubCell"/>
</dbReference>
<dbReference type="PANTHER" id="PTHR11604:SF0">
    <property type="entry name" value="PROFILIN"/>
    <property type="match status" value="1"/>
</dbReference>
<protein>
    <recommendedName>
        <fullName evidence="6">Profilin</fullName>
    </recommendedName>
</protein>
<comment type="caution">
    <text evidence="7">The sequence shown here is derived from an EMBL/GenBank/DDBJ whole genome shotgun (WGS) entry which is preliminary data.</text>
</comment>
<dbReference type="GO" id="GO:0005938">
    <property type="term" value="C:cell cortex"/>
    <property type="evidence" value="ECO:0007669"/>
    <property type="project" value="TreeGrafter"/>
</dbReference>
<dbReference type="OrthoDB" id="421374at2759"/>
<dbReference type="InterPro" id="IPR048278">
    <property type="entry name" value="PFN"/>
</dbReference>
<evidence type="ECO:0000256" key="4">
    <source>
        <dbReference type="ARBA" id="ARBA00023203"/>
    </source>
</evidence>
<evidence type="ECO:0000256" key="6">
    <source>
        <dbReference type="RuleBase" id="RU003909"/>
    </source>
</evidence>
<dbReference type="Gene3D" id="3.30.450.30">
    <property type="entry name" value="Dynein light chain 2a, cytoplasmic"/>
    <property type="match status" value="1"/>
</dbReference>
<dbReference type="InterPro" id="IPR005455">
    <property type="entry name" value="PFN_euk"/>
</dbReference>
<evidence type="ECO:0000313" key="8">
    <source>
        <dbReference type="Proteomes" id="UP000281677"/>
    </source>
</evidence>
<organism evidence="7 8">
    <name type="scientific">Hortaea werneckii</name>
    <name type="common">Black yeast</name>
    <name type="synonym">Cladosporium werneckii</name>
    <dbReference type="NCBI Taxonomy" id="91943"/>
    <lineage>
        <taxon>Eukaryota</taxon>
        <taxon>Fungi</taxon>
        <taxon>Dikarya</taxon>
        <taxon>Ascomycota</taxon>
        <taxon>Pezizomycotina</taxon>
        <taxon>Dothideomycetes</taxon>
        <taxon>Dothideomycetidae</taxon>
        <taxon>Mycosphaerellales</taxon>
        <taxon>Teratosphaeriaceae</taxon>
        <taxon>Hortaea</taxon>
    </lineage>
</organism>
<dbReference type="PANTHER" id="PTHR11604">
    <property type="entry name" value="PROFILIN"/>
    <property type="match status" value="1"/>
</dbReference>
<dbReference type="SMART" id="SM00392">
    <property type="entry name" value="PROF"/>
    <property type="match status" value="1"/>
</dbReference>
<evidence type="ECO:0000256" key="1">
    <source>
        <dbReference type="ARBA" id="ARBA00004245"/>
    </source>
</evidence>